<dbReference type="Proteomes" id="UP001305647">
    <property type="component" value="Unassembled WGS sequence"/>
</dbReference>
<evidence type="ECO:0000313" key="1">
    <source>
        <dbReference type="EMBL" id="KAK4102815.1"/>
    </source>
</evidence>
<dbReference type="AlphaFoldDB" id="A0AAN6Q6T1"/>
<reference evidence="1" key="2">
    <citation type="submission" date="2023-05" db="EMBL/GenBank/DDBJ databases">
        <authorList>
            <consortium name="Lawrence Berkeley National Laboratory"/>
            <person name="Steindorff A."/>
            <person name="Hensen N."/>
            <person name="Bonometti L."/>
            <person name="Westerberg I."/>
            <person name="Brannstrom I.O."/>
            <person name="Guillou S."/>
            <person name="Cros-Aarteil S."/>
            <person name="Calhoun S."/>
            <person name="Haridas S."/>
            <person name="Kuo A."/>
            <person name="Mondo S."/>
            <person name="Pangilinan J."/>
            <person name="Riley R."/>
            <person name="Labutti K."/>
            <person name="Andreopoulos B."/>
            <person name="Lipzen A."/>
            <person name="Chen C."/>
            <person name="Yanf M."/>
            <person name="Daum C."/>
            <person name="Ng V."/>
            <person name="Clum A."/>
            <person name="Ohm R."/>
            <person name="Martin F."/>
            <person name="Silar P."/>
            <person name="Natvig D."/>
            <person name="Lalanne C."/>
            <person name="Gautier V."/>
            <person name="Ament-Velasquez S.L."/>
            <person name="Kruys A."/>
            <person name="Hutchinson M.I."/>
            <person name="Powell A.J."/>
            <person name="Barry K."/>
            <person name="Miller A.N."/>
            <person name="Grigoriev I.V."/>
            <person name="Debuchy R."/>
            <person name="Gladieux P."/>
            <person name="Thoren M.H."/>
            <person name="Johannesson H."/>
        </authorList>
    </citation>
    <scope>NUCLEOTIDE SEQUENCE</scope>
    <source>
        <strain evidence="1">CBS 757.83</strain>
    </source>
</reference>
<evidence type="ECO:0000313" key="2">
    <source>
        <dbReference type="Proteomes" id="UP001305647"/>
    </source>
</evidence>
<dbReference type="EMBL" id="MU863630">
    <property type="protein sequence ID" value="KAK4102815.1"/>
    <property type="molecule type" value="Genomic_DNA"/>
</dbReference>
<sequence>MLARLGSPFSRAPWPFRFELTERASLVETMEKADYRLARPTPHTHPIATPGAYKLWLFFQYGQTCQPCPFSELRHTSFRAECDESLFWGRSLARASACPDRYPFCHIAFLLCGESERKSTMGDSSGATFASVGFRGLGSDYGHMSTLPPPVLAKTSQRHGQPPRPFLGIPFLPWRSQVPQWLCEWDGQKHPIHASLPWSKRSSSIHSARPSVSPIWNSHGSRGQQALAPSPVADPHIPLTPSSTKFNPALCNALESLLVEFLPRRTVWRPPRLVDWPCDTVGVFTDLLRSLCLFNCARWGIPHRMESECRPG</sequence>
<gene>
    <name evidence="1" type="ORF">N658DRAFT_325195</name>
</gene>
<protein>
    <submittedName>
        <fullName evidence="1">Uncharacterized protein</fullName>
    </submittedName>
</protein>
<proteinExistence type="predicted"/>
<organism evidence="1 2">
    <name type="scientific">Parathielavia hyrcaniae</name>
    <dbReference type="NCBI Taxonomy" id="113614"/>
    <lineage>
        <taxon>Eukaryota</taxon>
        <taxon>Fungi</taxon>
        <taxon>Dikarya</taxon>
        <taxon>Ascomycota</taxon>
        <taxon>Pezizomycotina</taxon>
        <taxon>Sordariomycetes</taxon>
        <taxon>Sordariomycetidae</taxon>
        <taxon>Sordariales</taxon>
        <taxon>Chaetomiaceae</taxon>
        <taxon>Parathielavia</taxon>
    </lineage>
</organism>
<keyword evidence="2" id="KW-1185">Reference proteome</keyword>
<accession>A0AAN6Q6T1</accession>
<comment type="caution">
    <text evidence="1">The sequence shown here is derived from an EMBL/GenBank/DDBJ whole genome shotgun (WGS) entry which is preliminary data.</text>
</comment>
<name>A0AAN6Q6T1_9PEZI</name>
<reference evidence="1" key="1">
    <citation type="journal article" date="2023" name="Mol. Phylogenet. Evol.">
        <title>Genome-scale phylogeny and comparative genomics of the fungal order Sordariales.</title>
        <authorList>
            <person name="Hensen N."/>
            <person name="Bonometti L."/>
            <person name="Westerberg I."/>
            <person name="Brannstrom I.O."/>
            <person name="Guillou S."/>
            <person name="Cros-Aarteil S."/>
            <person name="Calhoun S."/>
            <person name="Haridas S."/>
            <person name="Kuo A."/>
            <person name="Mondo S."/>
            <person name="Pangilinan J."/>
            <person name="Riley R."/>
            <person name="LaButti K."/>
            <person name="Andreopoulos B."/>
            <person name="Lipzen A."/>
            <person name="Chen C."/>
            <person name="Yan M."/>
            <person name="Daum C."/>
            <person name="Ng V."/>
            <person name="Clum A."/>
            <person name="Steindorff A."/>
            <person name="Ohm R.A."/>
            <person name="Martin F."/>
            <person name="Silar P."/>
            <person name="Natvig D.O."/>
            <person name="Lalanne C."/>
            <person name="Gautier V."/>
            <person name="Ament-Velasquez S.L."/>
            <person name="Kruys A."/>
            <person name="Hutchinson M.I."/>
            <person name="Powell A.J."/>
            <person name="Barry K."/>
            <person name="Miller A.N."/>
            <person name="Grigoriev I.V."/>
            <person name="Debuchy R."/>
            <person name="Gladieux P."/>
            <person name="Hiltunen Thoren M."/>
            <person name="Johannesson H."/>
        </authorList>
    </citation>
    <scope>NUCLEOTIDE SEQUENCE</scope>
    <source>
        <strain evidence="1">CBS 757.83</strain>
    </source>
</reference>